<evidence type="ECO:0000313" key="3">
    <source>
        <dbReference type="EMBL" id="RED61673.1"/>
    </source>
</evidence>
<feature type="compositionally biased region" description="Basic and acidic residues" evidence="1">
    <location>
        <begin position="67"/>
        <end position="82"/>
    </location>
</feature>
<feature type="region of interest" description="Disordered" evidence="1">
    <location>
        <begin position="50"/>
        <end position="103"/>
    </location>
</feature>
<dbReference type="AlphaFoldDB" id="A0A3D9IIQ7"/>
<evidence type="ECO:0000313" key="4">
    <source>
        <dbReference type="Proteomes" id="UP000256869"/>
    </source>
</evidence>
<keyword evidence="2" id="KW-1133">Transmembrane helix</keyword>
<reference evidence="3 4" key="1">
    <citation type="submission" date="2018-07" db="EMBL/GenBank/DDBJ databases">
        <title>Genomic Encyclopedia of Type Strains, Phase III (KMG-III): the genomes of soil and plant-associated and newly described type strains.</title>
        <authorList>
            <person name="Whitman W."/>
        </authorList>
    </citation>
    <scope>NUCLEOTIDE SEQUENCE [LARGE SCALE GENOMIC DNA]</scope>
    <source>
        <strain evidence="3 4">CECT 8236</strain>
    </source>
</reference>
<organism evidence="3 4">
    <name type="scientific">Cohnella lupini</name>
    <dbReference type="NCBI Taxonomy" id="1294267"/>
    <lineage>
        <taxon>Bacteria</taxon>
        <taxon>Bacillati</taxon>
        <taxon>Bacillota</taxon>
        <taxon>Bacilli</taxon>
        <taxon>Bacillales</taxon>
        <taxon>Paenibacillaceae</taxon>
        <taxon>Cohnella</taxon>
    </lineage>
</organism>
<comment type="caution">
    <text evidence="3">The sequence shown here is derived from an EMBL/GenBank/DDBJ whole genome shotgun (WGS) entry which is preliminary data.</text>
</comment>
<proteinExistence type="predicted"/>
<evidence type="ECO:0000256" key="1">
    <source>
        <dbReference type="SAM" id="MobiDB-lite"/>
    </source>
</evidence>
<keyword evidence="4" id="KW-1185">Reference proteome</keyword>
<gene>
    <name evidence="3" type="ORF">DFP95_105101</name>
</gene>
<evidence type="ECO:0000256" key="2">
    <source>
        <dbReference type="SAM" id="Phobius"/>
    </source>
</evidence>
<accession>A0A3D9IIQ7</accession>
<keyword evidence="2" id="KW-0472">Membrane</keyword>
<keyword evidence="2" id="KW-0812">Transmembrane</keyword>
<feature type="compositionally biased region" description="Basic and acidic residues" evidence="1">
    <location>
        <begin position="90"/>
        <end position="103"/>
    </location>
</feature>
<dbReference type="Proteomes" id="UP000256869">
    <property type="component" value="Unassembled WGS sequence"/>
</dbReference>
<protein>
    <submittedName>
        <fullName evidence="3">Uncharacterized protein</fullName>
    </submittedName>
</protein>
<feature type="transmembrane region" description="Helical" evidence="2">
    <location>
        <begin position="32"/>
        <end position="49"/>
    </location>
</feature>
<dbReference type="RefSeq" id="WP_245987558.1">
    <property type="nucleotide sequence ID" value="NZ_QRDY01000005.1"/>
</dbReference>
<sequence length="103" mass="11882">MRNRIQPWFAVVLVFMAIGVATSFFQGSTQSWLIPLSLVAIVFLLYKFPPSRWKSPPNRGRSQGKGPRPDFRRTGAKPDKRRPSPFTVIEGRKNKDDEPPRYH</sequence>
<feature type="transmembrane region" description="Helical" evidence="2">
    <location>
        <begin position="7"/>
        <end position="26"/>
    </location>
</feature>
<name>A0A3D9IIQ7_9BACL</name>
<dbReference type="EMBL" id="QRDY01000005">
    <property type="protein sequence ID" value="RED61673.1"/>
    <property type="molecule type" value="Genomic_DNA"/>
</dbReference>